<keyword evidence="3" id="KW-0170">Cobalt</keyword>
<dbReference type="Pfam" id="PF02310">
    <property type="entry name" value="B12-binding"/>
    <property type="match status" value="1"/>
</dbReference>
<reference evidence="7" key="1">
    <citation type="submission" date="2015-07" db="EMBL/GenBank/DDBJ databases">
        <title>Complete Genome of Thermincola ferriacetica strain Z-0001T.</title>
        <authorList>
            <person name="Lusk B."/>
            <person name="Badalamenti J.P."/>
            <person name="Parameswaran P."/>
            <person name="Bond D.R."/>
            <person name="Torres C.I."/>
        </authorList>
    </citation>
    <scope>NUCLEOTIDE SEQUENCE [LARGE SCALE GENOMIC DNA]</scope>
    <source>
        <strain evidence="7">Z-0001</strain>
    </source>
</reference>
<feature type="domain" description="B12-binding N-terminal" evidence="5">
    <location>
        <begin position="1"/>
        <end position="90"/>
    </location>
</feature>
<dbReference type="PANTHER" id="PTHR45833:SF1">
    <property type="entry name" value="METHIONINE SYNTHASE"/>
    <property type="match status" value="1"/>
</dbReference>
<dbReference type="PROSITE" id="PS51337">
    <property type="entry name" value="B12_BINDING_NTER"/>
    <property type="match status" value="1"/>
</dbReference>
<dbReference type="PANTHER" id="PTHR45833">
    <property type="entry name" value="METHIONINE SYNTHASE"/>
    <property type="match status" value="1"/>
</dbReference>
<dbReference type="GO" id="GO:0046653">
    <property type="term" value="P:tetrahydrofolate metabolic process"/>
    <property type="evidence" value="ECO:0007669"/>
    <property type="project" value="TreeGrafter"/>
</dbReference>
<protein>
    <submittedName>
        <fullName evidence="6">Cobalamin B12-binding domain-containing protein</fullName>
    </submittedName>
</protein>
<feature type="domain" description="B12-binding" evidence="4">
    <location>
        <begin position="90"/>
        <end position="212"/>
    </location>
</feature>
<dbReference type="RefSeq" id="WP_013121457.1">
    <property type="nucleotide sequence ID" value="NZ_LGTE01000007.1"/>
</dbReference>
<dbReference type="InterPro" id="IPR003759">
    <property type="entry name" value="Cbl-bd_cap"/>
</dbReference>
<comment type="similarity">
    <text evidence="1">Belongs to the methylamine corrinoid protein family.</text>
</comment>
<dbReference type="SMART" id="SM01018">
    <property type="entry name" value="B12-binding_2"/>
    <property type="match status" value="1"/>
</dbReference>
<dbReference type="InterPro" id="IPR036594">
    <property type="entry name" value="Meth_synthase_dom"/>
</dbReference>
<dbReference type="SUPFAM" id="SSF47644">
    <property type="entry name" value="Methionine synthase domain"/>
    <property type="match status" value="1"/>
</dbReference>
<dbReference type="FunFam" id="3.40.50.280:FF:000003">
    <property type="entry name" value="Dimethylamine methyltransferase corrinoid protein"/>
    <property type="match status" value="1"/>
</dbReference>
<dbReference type="Gene3D" id="3.40.50.280">
    <property type="entry name" value="Cobalamin-binding domain"/>
    <property type="match status" value="1"/>
</dbReference>
<dbReference type="Proteomes" id="UP000037175">
    <property type="component" value="Unassembled WGS sequence"/>
</dbReference>
<gene>
    <name evidence="6" type="ORF">Tfer_1308</name>
</gene>
<dbReference type="InterPro" id="IPR050554">
    <property type="entry name" value="Met_Synthase/Corrinoid"/>
</dbReference>
<dbReference type="Gene3D" id="1.10.1240.10">
    <property type="entry name" value="Methionine synthase domain"/>
    <property type="match status" value="1"/>
</dbReference>
<dbReference type="InterPro" id="IPR006158">
    <property type="entry name" value="Cobalamin-bd"/>
</dbReference>
<dbReference type="GO" id="GO:0046872">
    <property type="term" value="F:metal ion binding"/>
    <property type="evidence" value="ECO:0007669"/>
    <property type="project" value="UniProtKB-KW"/>
</dbReference>
<evidence type="ECO:0000313" key="7">
    <source>
        <dbReference type="Proteomes" id="UP000037175"/>
    </source>
</evidence>
<name>A0A0L6W3I9_9FIRM</name>
<dbReference type="GO" id="GO:0008705">
    <property type="term" value="F:methionine synthase activity"/>
    <property type="evidence" value="ECO:0007669"/>
    <property type="project" value="TreeGrafter"/>
</dbReference>
<evidence type="ECO:0000256" key="2">
    <source>
        <dbReference type="ARBA" id="ARBA00022723"/>
    </source>
</evidence>
<comment type="caution">
    <text evidence="6">The sequence shown here is derived from an EMBL/GenBank/DDBJ whole genome shotgun (WGS) entry which is preliminary data.</text>
</comment>
<evidence type="ECO:0000256" key="1">
    <source>
        <dbReference type="ARBA" id="ARBA00010854"/>
    </source>
</evidence>
<organism evidence="6 7">
    <name type="scientific">Thermincola ferriacetica</name>
    <dbReference type="NCBI Taxonomy" id="281456"/>
    <lineage>
        <taxon>Bacteria</taxon>
        <taxon>Bacillati</taxon>
        <taxon>Bacillota</taxon>
        <taxon>Clostridia</taxon>
        <taxon>Eubacteriales</taxon>
        <taxon>Thermincolaceae</taxon>
        <taxon>Thermincola</taxon>
    </lineage>
</organism>
<proteinExistence type="inferred from homology"/>
<dbReference type="AlphaFoldDB" id="A0A0L6W3I9"/>
<evidence type="ECO:0000313" key="6">
    <source>
        <dbReference type="EMBL" id="KNZ69928.1"/>
    </source>
</evidence>
<evidence type="ECO:0000256" key="3">
    <source>
        <dbReference type="ARBA" id="ARBA00023285"/>
    </source>
</evidence>
<dbReference type="PROSITE" id="PS51332">
    <property type="entry name" value="B12_BINDING"/>
    <property type="match status" value="1"/>
</dbReference>
<keyword evidence="7" id="KW-1185">Reference proteome</keyword>
<dbReference type="GO" id="GO:0050667">
    <property type="term" value="P:homocysteine metabolic process"/>
    <property type="evidence" value="ECO:0007669"/>
    <property type="project" value="TreeGrafter"/>
</dbReference>
<dbReference type="SUPFAM" id="SSF52242">
    <property type="entry name" value="Cobalamin (vitamin B12)-binding domain"/>
    <property type="match status" value="1"/>
</dbReference>
<evidence type="ECO:0000259" key="5">
    <source>
        <dbReference type="PROSITE" id="PS51337"/>
    </source>
</evidence>
<dbReference type="GO" id="GO:0005829">
    <property type="term" value="C:cytosol"/>
    <property type="evidence" value="ECO:0007669"/>
    <property type="project" value="TreeGrafter"/>
</dbReference>
<dbReference type="GO" id="GO:0031419">
    <property type="term" value="F:cobalamin binding"/>
    <property type="evidence" value="ECO:0007669"/>
    <property type="project" value="InterPro"/>
</dbReference>
<dbReference type="InterPro" id="IPR036724">
    <property type="entry name" value="Cobalamin-bd_sf"/>
</dbReference>
<dbReference type="EMBL" id="LGTE01000007">
    <property type="protein sequence ID" value="KNZ69928.1"/>
    <property type="molecule type" value="Genomic_DNA"/>
</dbReference>
<accession>A0A0L6W3I9</accession>
<keyword evidence="2" id="KW-0479">Metal-binding</keyword>
<dbReference type="Pfam" id="PF02607">
    <property type="entry name" value="B12-binding_2"/>
    <property type="match status" value="1"/>
</dbReference>
<evidence type="ECO:0000259" key="4">
    <source>
        <dbReference type="PROSITE" id="PS51332"/>
    </source>
</evidence>
<sequence>MVDLEKLTQAVGELDEEKVLAILKEFVGTNPSGEEANKVVNACQQGMAIVGDLFEKGEYFVGDLIFAGELLTAAIDTLKPVLGGESNTKIGKIVLGTVEGDLHDIGKNIFASMAEAAGFEVYDLGIDVPAGKFVEKIKEIKPQILGMSGVLTLALDAMKNTVDALQAAGLRDDIKIIIGGNPVTEDACKQIGADAFTTNAAEGVKICQEWVK</sequence>